<dbReference type="InterPro" id="IPR013154">
    <property type="entry name" value="ADH-like_N"/>
</dbReference>
<dbReference type="SUPFAM" id="SSF51735">
    <property type="entry name" value="NAD(P)-binding Rossmann-fold domains"/>
    <property type="match status" value="1"/>
</dbReference>
<dbReference type="InterPro" id="IPR013149">
    <property type="entry name" value="ADH-like_C"/>
</dbReference>
<dbReference type="Pfam" id="PF08240">
    <property type="entry name" value="ADH_N"/>
    <property type="match status" value="1"/>
</dbReference>
<evidence type="ECO:0000313" key="8">
    <source>
        <dbReference type="Proteomes" id="UP000481417"/>
    </source>
</evidence>
<proteinExistence type="inferred from homology"/>
<dbReference type="Gene3D" id="3.90.180.10">
    <property type="entry name" value="Medium-chain alcohol dehydrogenases, catalytic domain"/>
    <property type="match status" value="1"/>
</dbReference>
<dbReference type="InterPro" id="IPR020843">
    <property type="entry name" value="ER"/>
</dbReference>
<evidence type="ECO:0000256" key="2">
    <source>
        <dbReference type="ARBA" id="ARBA00022833"/>
    </source>
</evidence>
<comment type="cofactor">
    <cofactor evidence="4">
        <name>Zn(2+)</name>
        <dbReference type="ChEBI" id="CHEBI:29105"/>
    </cofactor>
</comment>
<evidence type="ECO:0000259" key="6">
    <source>
        <dbReference type="SMART" id="SM00829"/>
    </source>
</evidence>
<dbReference type="GO" id="GO:0016616">
    <property type="term" value="F:oxidoreductase activity, acting on the CH-OH group of donors, NAD or NADP as acceptor"/>
    <property type="evidence" value="ECO:0007669"/>
    <property type="project" value="UniProtKB-ARBA"/>
</dbReference>
<keyword evidence="1 4" id="KW-0479">Metal-binding</keyword>
<dbReference type="Gene3D" id="3.40.50.720">
    <property type="entry name" value="NAD(P)-binding Rossmann-like Domain"/>
    <property type="match status" value="1"/>
</dbReference>
<evidence type="ECO:0000313" key="7">
    <source>
        <dbReference type="EMBL" id="MTE01653.1"/>
    </source>
</evidence>
<keyword evidence="5" id="KW-0812">Transmembrane</keyword>
<keyword evidence="8" id="KW-1185">Reference proteome</keyword>
<dbReference type="PROSITE" id="PS00059">
    <property type="entry name" value="ADH_ZINC"/>
    <property type="match status" value="1"/>
</dbReference>
<dbReference type="InterPro" id="IPR011032">
    <property type="entry name" value="GroES-like_sf"/>
</dbReference>
<comment type="similarity">
    <text evidence="4">Belongs to the zinc-containing alcohol dehydrogenase family.</text>
</comment>
<accession>A0A6L6HTW2</accession>
<reference evidence="7 8" key="1">
    <citation type="submission" date="2019-11" db="EMBL/GenBank/DDBJ databases">
        <authorList>
            <person name="Lang L."/>
        </authorList>
    </citation>
    <scope>NUCLEOTIDE SEQUENCE [LARGE SCALE GENOMIC DNA]</scope>
    <source>
        <strain evidence="7 8">YIM 132242</strain>
    </source>
</reference>
<feature type="domain" description="Enoyl reductase (ER)" evidence="6">
    <location>
        <begin position="10"/>
        <end position="343"/>
    </location>
</feature>
<feature type="transmembrane region" description="Helical" evidence="5">
    <location>
        <begin position="166"/>
        <end position="186"/>
    </location>
</feature>
<sequence length="347" mass="35810">MQAVRLCAPGDLRVTDVTRPRPDAGEVLLKVLAAGICQTDVHIRRATDSRTPDGTILGHEIAGEIAGLGAGVPGWSVGDRVVVHPCWACGTCRACRAGRENECHRTGGRKHPPATPGVTRNGGMAGYVTVPASAIFDIGDLDPAVAATLTDAALTPYRAIMSCRELLAPGATVAVIGLGGLGLMALQILRALSAARIVGIDRSEAAVELARDWADVLLIPGAGTANEVEALTADHGAEVVLDFVGTDATLDMAARMVARGGAIRVVGLSGGSLSFLARSANNPLPRGVTIMCPYSGTYNDLAEVIAMARSGALRPIVRTFALSEALEALDLLEAGEIRGRAVLLPHG</sequence>
<dbReference type="InterPro" id="IPR036291">
    <property type="entry name" value="NAD(P)-bd_dom_sf"/>
</dbReference>
<comment type="caution">
    <text evidence="7">The sequence shown here is derived from an EMBL/GenBank/DDBJ whole genome shotgun (WGS) entry which is preliminary data.</text>
</comment>
<evidence type="ECO:0000256" key="3">
    <source>
        <dbReference type="ARBA" id="ARBA00023002"/>
    </source>
</evidence>
<keyword evidence="5" id="KW-1133">Transmembrane helix</keyword>
<keyword evidence="2 4" id="KW-0862">Zinc</keyword>
<dbReference type="AlphaFoldDB" id="A0A6L6HTW2"/>
<name>A0A6L6HTW2_9RHOB</name>
<dbReference type="InterPro" id="IPR050129">
    <property type="entry name" value="Zn_alcohol_dh"/>
</dbReference>
<keyword evidence="3" id="KW-0560">Oxidoreductase</keyword>
<dbReference type="PANTHER" id="PTHR43401">
    <property type="entry name" value="L-THREONINE 3-DEHYDROGENASE"/>
    <property type="match status" value="1"/>
</dbReference>
<dbReference type="Proteomes" id="UP000481417">
    <property type="component" value="Unassembled WGS sequence"/>
</dbReference>
<gene>
    <name evidence="7" type="ORF">GIY56_15295</name>
</gene>
<keyword evidence="5" id="KW-0472">Membrane</keyword>
<dbReference type="Pfam" id="PF00107">
    <property type="entry name" value="ADH_zinc_N"/>
    <property type="match status" value="1"/>
</dbReference>
<evidence type="ECO:0000256" key="4">
    <source>
        <dbReference type="RuleBase" id="RU361277"/>
    </source>
</evidence>
<evidence type="ECO:0000256" key="1">
    <source>
        <dbReference type="ARBA" id="ARBA00022723"/>
    </source>
</evidence>
<evidence type="ECO:0000256" key="5">
    <source>
        <dbReference type="SAM" id="Phobius"/>
    </source>
</evidence>
<dbReference type="SUPFAM" id="SSF50129">
    <property type="entry name" value="GroES-like"/>
    <property type="match status" value="1"/>
</dbReference>
<dbReference type="InterPro" id="IPR002328">
    <property type="entry name" value="ADH_Zn_CS"/>
</dbReference>
<organism evidence="7 8">
    <name type="scientific">Paracoccus lichenicola</name>
    <dbReference type="NCBI Taxonomy" id="2665644"/>
    <lineage>
        <taxon>Bacteria</taxon>
        <taxon>Pseudomonadati</taxon>
        <taxon>Pseudomonadota</taxon>
        <taxon>Alphaproteobacteria</taxon>
        <taxon>Rhodobacterales</taxon>
        <taxon>Paracoccaceae</taxon>
        <taxon>Paracoccus</taxon>
    </lineage>
</organism>
<dbReference type="PANTHER" id="PTHR43401:SF2">
    <property type="entry name" value="L-THREONINE 3-DEHYDROGENASE"/>
    <property type="match status" value="1"/>
</dbReference>
<dbReference type="SMART" id="SM00829">
    <property type="entry name" value="PKS_ER"/>
    <property type="match status" value="1"/>
</dbReference>
<dbReference type="EMBL" id="WMBT01000012">
    <property type="protein sequence ID" value="MTE01653.1"/>
    <property type="molecule type" value="Genomic_DNA"/>
</dbReference>
<dbReference type="GO" id="GO:0008270">
    <property type="term" value="F:zinc ion binding"/>
    <property type="evidence" value="ECO:0007669"/>
    <property type="project" value="InterPro"/>
</dbReference>
<protein>
    <submittedName>
        <fullName evidence="7">Alcohol dehydrogenase catalytic domain-containing protein</fullName>
    </submittedName>
</protein>